<proteinExistence type="predicted"/>
<evidence type="ECO:0000313" key="2">
    <source>
        <dbReference type="EMBL" id="MBD3907346.1"/>
    </source>
</evidence>
<feature type="region of interest" description="Disordered" evidence="1">
    <location>
        <begin position="510"/>
        <end position="534"/>
    </location>
</feature>
<feature type="compositionally biased region" description="Basic and acidic residues" evidence="1">
    <location>
        <begin position="519"/>
        <end position="529"/>
    </location>
</feature>
<gene>
    <name evidence="2" type="ORF">IEW27_22500</name>
</gene>
<keyword evidence="3" id="KW-1185">Reference proteome</keyword>
<feature type="non-terminal residue" evidence="2">
    <location>
        <position position="1"/>
    </location>
</feature>
<evidence type="ECO:0000256" key="1">
    <source>
        <dbReference type="SAM" id="MobiDB-lite"/>
    </source>
</evidence>
<evidence type="ECO:0000313" key="3">
    <source>
        <dbReference type="Proteomes" id="UP000603715"/>
    </source>
</evidence>
<name>A0ABR8MBN7_9FLAO</name>
<dbReference type="EMBL" id="JACXXP010000074">
    <property type="protein sequence ID" value="MBD3907346.1"/>
    <property type="molecule type" value="Genomic_DNA"/>
</dbReference>
<dbReference type="Proteomes" id="UP000603715">
    <property type="component" value="Unassembled WGS sequence"/>
</dbReference>
<organism evidence="2 3">
    <name type="scientific">Chryseobacterium muglaense</name>
    <dbReference type="NCBI Taxonomy" id="2893752"/>
    <lineage>
        <taxon>Bacteria</taxon>
        <taxon>Pseudomonadati</taxon>
        <taxon>Bacteroidota</taxon>
        <taxon>Flavobacteriia</taxon>
        <taxon>Flavobacteriales</taxon>
        <taxon>Weeksellaceae</taxon>
        <taxon>Chryseobacterium group</taxon>
        <taxon>Chryseobacterium</taxon>
    </lineage>
</organism>
<comment type="caution">
    <text evidence="2">The sequence shown here is derived from an EMBL/GenBank/DDBJ whole genome shotgun (WGS) entry which is preliminary data.</text>
</comment>
<protein>
    <submittedName>
        <fullName evidence="2">Uncharacterized protein</fullName>
    </submittedName>
</protein>
<reference evidence="3" key="1">
    <citation type="submission" date="2023-07" db="EMBL/GenBank/DDBJ databases">
        <title>Description of novel Chryseobacterium sp. strain C-2.</title>
        <authorList>
            <person name="Saticioglu I.B."/>
        </authorList>
    </citation>
    <scope>NUCLEOTIDE SEQUENCE [LARGE SCALE GENOMIC DNA]</scope>
    <source>
        <strain evidence="3">C-2</strain>
    </source>
</reference>
<accession>A0ABR8MBN7</accession>
<sequence>LNVVYLLDPFVKVTNNIKYLGLSTYHEINDKNEFTVLPSTVIYLLSGKKHRFVVENNSQILGEKTTNPESTIANTKWAFILSWLWGEVLKAKENEELKVWADLGGGNDNISELGIGQQYRAAKTIEITPEQDDVWLGSFHRMEVFSTRPNKGLFFHFVVIDKPKIYLAYFDKQSIKPEVKNFTINDGYYSYGQVIKFYVATHMLPMKIGEQYSEKYGKVDTETSFENLEFEIELTDESHNPLLEEPILKGKLVDYSPIVKEAEGYTRISSGTANIQYEFPIFIDTKWKDNIHNKKDKTKAYSVTIKIINTKTKKEYPFTPNMNQIRRVADNKKDFDDIEVSPIFMVKYESMDTILSQMEDKKSNMIQYIGDIDYNNKESNPCAYSKITINNGEKDFEIFNEYKLSGKEIKDSTQGIIDIVCGDKETKDIKITAKFLPSKDDAEEHVRTDKNGFKCQMILNDGKPHNGIYDVFKMNWVVGQWVPSQDPALFAEHYMKMIGLGNKPSFFHPSNGSSSPKLEWNKSDQEAKGIESPNKNEYQNVSVAGIQGLAEETDYTISEAEDSITLKLKYNYNKSYDDKILNYLYGEQEYLTKGFFDENFKNIWVIRYLLKWVKNERISQTYFVPVTTCRYLNQIAQIRAYPDMKWVINFNYNIETPLYYKATTPLVEHYSSFNEGKINTSNNNKRKEILDKKISNGLQHYVGRKTTFGLYVECEVSGEDEVFKLGNEFGEKYREMCAPLFFLVESLDNTLGISDAEEENRRLLNAPSTKKGLLGRLSALPMSFELNPPSLGLGVGIGYSTSQNGNITYEVDARIKADPIIGAKVTLDILALGSKLKPWGAIVDALDIASWLINFCSAGKIEIDYKVEVRFTAEIKLVGKKTKEETKTEPAEYESEAKFTYNLADRNLDFHGGIQGKILGEIEISTSVKIKANIKDAQGKPAEEPKNITELSIGVKASSSVSLTCPFKLNKEGKLDLDLEFSGVKLEIWFKAGLNMDEEDSEEPDKIVPLIPKVNFKKSIEF</sequence>